<dbReference type="SUPFAM" id="SSF117281">
    <property type="entry name" value="Kelch motif"/>
    <property type="match status" value="1"/>
</dbReference>
<evidence type="ECO:0000313" key="1">
    <source>
        <dbReference type="EMBL" id="KAK1391376.1"/>
    </source>
</evidence>
<evidence type="ECO:0000313" key="2">
    <source>
        <dbReference type="Proteomes" id="UP001237642"/>
    </source>
</evidence>
<organism evidence="1 2">
    <name type="scientific">Heracleum sosnowskyi</name>
    <dbReference type="NCBI Taxonomy" id="360622"/>
    <lineage>
        <taxon>Eukaryota</taxon>
        <taxon>Viridiplantae</taxon>
        <taxon>Streptophyta</taxon>
        <taxon>Embryophyta</taxon>
        <taxon>Tracheophyta</taxon>
        <taxon>Spermatophyta</taxon>
        <taxon>Magnoliopsida</taxon>
        <taxon>eudicotyledons</taxon>
        <taxon>Gunneridae</taxon>
        <taxon>Pentapetalae</taxon>
        <taxon>asterids</taxon>
        <taxon>campanulids</taxon>
        <taxon>Apiales</taxon>
        <taxon>Apiaceae</taxon>
        <taxon>Apioideae</taxon>
        <taxon>apioid superclade</taxon>
        <taxon>Tordylieae</taxon>
        <taxon>Tordyliinae</taxon>
        <taxon>Heracleum</taxon>
    </lineage>
</organism>
<comment type="caution">
    <text evidence="1">The sequence shown here is derived from an EMBL/GenBank/DDBJ whole genome shotgun (WGS) entry which is preliminary data.</text>
</comment>
<dbReference type="AlphaFoldDB" id="A0AAD8IV37"/>
<accession>A0AAD8IV37</accession>
<name>A0AAD8IV37_9APIA</name>
<keyword evidence="2" id="KW-1185">Reference proteome</keyword>
<dbReference type="Pfam" id="PF07893">
    <property type="entry name" value="DUF1668"/>
    <property type="match status" value="1"/>
</dbReference>
<dbReference type="InterPro" id="IPR015915">
    <property type="entry name" value="Kelch-typ_b-propeller"/>
</dbReference>
<sequence>MCKAIFTEESKKLKIFLHVLEPYVVKTNIVSSIYQLEMDTNILENLSLRSCNAMKPSSSSSSLPMIKPIFRFYRKVKSYPSGMSCVRLGSKLYLMGGSLSYTPHLLKVSCYDMDFRGGKYDNGMDVPISNFLKEDLTNYPPDVCVFDCNTCTLLPDNACPSMLSGKSENPLTFVADGQIFVLSTTKVRDDMIIFESLTPGQQQWKKLAEPPQSFFYSKTHPIGCTLIKDKFLLTFGIGRKKYILSYDINSDEWTSRDSYQLPLMSVDSIFVNNNIYLAGPEPARRGYFKNKSPVLCFGSLKSTEDGVNLDFVAQNQSKKVSYLCKHISACSKAVRNWPIYINQSGHSTKCLFHLGGLLKGTQKHSRFFGLVELFDPYPPEYEAKHSHPPCELRFVAFQALQSANVEAEFPLMTIHESRFSTEVFGTGTLNAACAYLA</sequence>
<dbReference type="Gene3D" id="2.120.10.80">
    <property type="entry name" value="Kelch-type beta propeller"/>
    <property type="match status" value="1"/>
</dbReference>
<dbReference type="EMBL" id="JAUIZM010000003">
    <property type="protein sequence ID" value="KAK1391376.1"/>
    <property type="molecule type" value="Genomic_DNA"/>
</dbReference>
<protein>
    <submittedName>
        <fullName evidence="1">Uncharacterized protein</fullName>
    </submittedName>
</protein>
<proteinExistence type="predicted"/>
<dbReference type="Proteomes" id="UP001237642">
    <property type="component" value="Unassembled WGS sequence"/>
</dbReference>
<reference evidence="1" key="1">
    <citation type="submission" date="2023-02" db="EMBL/GenBank/DDBJ databases">
        <title>Genome of toxic invasive species Heracleum sosnowskyi carries increased number of genes despite the absence of recent whole-genome duplications.</title>
        <authorList>
            <person name="Schelkunov M."/>
            <person name="Shtratnikova V."/>
            <person name="Makarenko M."/>
            <person name="Klepikova A."/>
            <person name="Omelchenko D."/>
            <person name="Novikova G."/>
            <person name="Obukhova E."/>
            <person name="Bogdanov V."/>
            <person name="Penin A."/>
            <person name="Logacheva M."/>
        </authorList>
    </citation>
    <scope>NUCLEOTIDE SEQUENCE</scope>
    <source>
        <strain evidence="1">Hsosn_3</strain>
        <tissue evidence="1">Leaf</tissue>
    </source>
</reference>
<dbReference type="InterPro" id="IPR012871">
    <property type="entry name" value="DUF1668_ORYSA"/>
</dbReference>
<reference evidence="1" key="2">
    <citation type="submission" date="2023-05" db="EMBL/GenBank/DDBJ databases">
        <authorList>
            <person name="Schelkunov M.I."/>
        </authorList>
    </citation>
    <scope>NUCLEOTIDE SEQUENCE</scope>
    <source>
        <strain evidence="1">Hsosn_3</strain>
        <tissue evidence="1">Leaf</tissue>
    </source>
</reference>
<gene>
    <name evidence="1" type="ORF">POM88_010432</name>
</gene>